<dbReference type="Gene3D" id="2.60.40.1240">
    <property type="match status" value="1"/>
</dbReference>
<dbReference type="EMBL" id="MPDH01000003">
    <property type="protein sequence ID" value="PNP94020.1"/>
    <property type="molecule type" value="Genomic_DNA"/>
</dbReference>
<protein>
    <recommendedName>
        <fullName evidence="4">DUF4352 domain-containing protein</fullName>
    </recommendedName>
</protein>
<proteinExistence type="predicted"/>
<keyword evidence="3" id="KW-1185">Reference proteome</keyword>
<dbReference type="InterPro" id="IPR029050">
    <property type="entry name" value="Immunoprotect_excell_Ig-like"/>
</dbReference>
<accession>A0ABX4XPQ1</accession>
<dbReference type="PROSITE" id="PS51257">
    <property type="entry name" value="PROKAR_LIPOPROTEIN"/>
    <property type="match status" value="1"/>
</dbReference>
<gene>
    <name evidence="2" type="ORF">BMT55_04460</name>
</gene>
<evidence type="ECO:0000256" key="1">
    <source>
        <dbReference type="ARBA" id="ARBA00022729"/>
    </source>
</evidence>
<keyword evidence="1" id="KW-0732">Signal</keyword>
<evidence type="ECO:0000313" key="2">
    <source>
        <dbReference type="EMBL" id="PNP94020.1"/>
    </source>
</evidence>
<organism evidence="2 3">
    <name type="scientific">Listeria newyorkensis</name>
    <dbReference type="NCBI Taxonomy" id="1497681"/>
    <lineage>
        <taxon>Bacteria</taxon>
        <taxon>Bacillati</taxon>
        <taxon>Bacillota</taxon>
        <taxon>Bacilli</taxon>
        <taxon>Bacillales</taxon>
        <taxon>Listeriaceae</taxon>
        <taxon>Listeria</taxon>
    </lineage>
</organism>
<dbReference type="Proteomes" id="UP000236500">
    <property type="component" value="Unassembled WGS sequence"/>
</dbReference>
<evidence type="ECO:0008006" key="4">
    <source>
        <dbReference type="Google" id="ProtNLM"/>
    </source>
</evidence>
<name>A0ABX4XPQ1_9LIST</name>
<sequence length="151" mass="17684">MKRIFKNITIFSTILILLSACSKNEVKEPFHQLHERVEAKGWKISLDQATYTEERDQDKESVEKILRLKVTVKNIAAEEQIFDATKLRVTDSKGKDLKVYPYENMVEKMPPKQSLTGYSYFIATEHVPYRVSYTYPITKDVFTWEVTPDDK</sequence>
<reference evidence="2 3" key="1">
    <citation type="submission" date="2016-11" db="EMBL/GenBank/DDBJ databases">
        <title>Whole Genome Sequence of Listeria newyorkensis.</title>
        <authorList>
            <person name="Frink S."/>
            <person name="Morales C."/>
            <person name="Kiang D."/>
        </authorList>
    </citation>
    <scope>NUCLEOTIDE SEQUENCE [LARGE SCALE GENOMIC DNA]</scope>
    <source>
        <strain evidence="2 3">F1604011-044</strain>
    </source>
</reference>
<dbReference type="RefSeq" id="WP_036092946.1">
    <property type="nucleotide sequence ID" value="NZ_BJEY01000014.1"/>
</dbReference>
<comment type="caution">
    <text evidence="2">The sequence shown here is derived from an EMBL/GenBank/DDBJ whole genome shotgun (WGS) entry which is preliminary data.</text>
</comment>
<evidence type="ECO:0000313" key="3">
    <source>
        <dbReference type="Proteomes" id="UP000236500"/>
    </source>
</evidence>